<protein>
    <submittedName>
        <fullName evidence="2">4Fe-4S ferredoxin</fullName>
    </submittedName>
</protein>
<dbReference type="OrthoDB" id="42878at2157"/>
<feature type="domain" description="4Fe-4S ferredoxin-type" evidence="1">
    <location>
        <begin position="315"/>
        <end position="343"/>
    </location>
</feature>
<feature type="domain" description="4Fe-4S ferredoxin-type" evidence="1">
    <location>
        <begin position="273"/>
        <end position="303"/>
    </location>
</feature>
<organism evidence="2 3">
    <name type="scientific">Metallosphaera hakonensis JCM 8857 = DSM 7519</name>
    <dbReference type="NCBI Taxonomy" id="1293036"/>
    <lineage>
        <taxon>Archaea</taxon>
        <taxon>Thermoproteota</taxon>
        <taxon>Thermoprotei</taxon>
        <taxon>Sulfolobales</taxon>
        <taxon>Sulfolobaceae</taxon>
        <taxon>Metallosphaera</taxon>
    </lineage>
</organism>
<dbReference type="Pfam" id="PF12838">
    <property type="entry name" value="Fer4_7"/>
    <property type="match status" value="1"/>
</dbReference>
<keyword evidence="3" id="KW-1185">Reference proteome</keyword>
<dbReference type="KEGG" id="mhk:DFR87_04900"/>
<proteinExistence type="predicted"/>
<evidence type="ECO:0000313" key="3">
    <source>
        <dbReference type="Proteomes" id="UP000247586"/>
    </source>
</evidence>
<gene>
    <name evidence="2" type="ORF">DFR87_04900</name>
</gene>
<dbReference type="SUPFAM" id="SSF46548">
    <property type="entry name" value="alpha-helical ferredoxin"/>
    <property type="match status" value="1"/>
</dbReference>
<dbReference type="PROSITE" id="PS51379">
    <property type="entry name" value="4FE4S_FER_2"/>
    <property type="match status" value="2"/>
</dbReference>
<dbReference type="PROSITE" id="PS00198">
    <property type="entry name" value="4FE4S_FER_1"/>
    <property type="match status" value="1"/>
</dbReference>
<evidence type="ECO:0000259" key="1">
    <source>
        <dbReference type="PROSITE" id="PS51379"/>
    </source>
</evidence>
<dbReference type="Proteomes" id="UP000247586">
    <property type="component" value="Chromosome"/>
</dbReference>
<dbReference type="InterPro" id="IPR017896">
    <property type="entry name" value="4Fe4S_Fe-S-bd"/>
</dbReference>
<dbReference type="EMBL" id="CP029287">
    <property type="protein sequence ID" value="AWR99145.1"/>
    <property type="molecule type" value="Genomic_DNA"/>
</dbReference>
<dbReference type="Gene3D" id="3.30.70.20">
    <property type="match status" value="1"/>
</dbReference>
<reference evidence="2 3" key="1">
    <citation type="submission" date="2018-05" db="EMBL/GenBank/DDBJ databases">
        <title>Complete Genome Sequences of Extremely Thermoacidophilic, Metal-Mobilizing Type-Strain Members of the Archaeal Family Sulfolobaceae: Acidianus brierleyi DSM-1651T, Acidianus sulfidivorans DSM-18786T, Metallosphaera hakonensis DSM-7519T, and Metallosphaera prunae DSM-10039T.</title>
        <authorList>
            <person name="Counts J.A."/>
            <person name="Kelly R.M."/>
        </authorList>
    </citation>
    <scope>NUCLEOTIDE SEQUENCE [LARGE SCALE GENOMIC DNA]</scope>
    <source>
        <strain evidence="2 3">HO1-1</strain>
    </source>
</reference>
<dbReference type="GO" id="GO:0016491">
    <property type="term" value="F:oxidoreductase activity"/>
    <property type="evidence" value="ECO:0007669"/>
    <property type="project" value="UniProtKB-ARBA"/>
</dbReference>
<reference evidence="3" key="2">
    <citation type="submission" date="2020-03" db="EMBL/GenBank/DDBJ databases">
        <title>Complete Genome Sequences of Extremely Thermoacidophilic, Metal-Mobilizing Type-Strain Members of the Archaeal Family Sulfolobaceae: Acidianus brierleyi DSM-1651T, Acidianus sulfidivorans DSM-18786T, Metallosphaera hakonensis DSM-7519T, and Metallosphaera prunae DSM-10039T.</title>
        <authorList>
            <person name="Counts J.A."/>
            <person name="Kelly R.M."/>
        </authorList>
    </citation>
    <scope>NUCLEOTIDE SEQUENCE [LARGE SCALE GENOMIC DNA]</scope>
    <source>
        <strain evidence="3">HO1-1</strain>
    </source>
</reference>
<dbReference type="GeneID" id="36834656"/>
<dbReference type="RefSeq" id="WP_110369026.1">
    <property type="nucleotide sequence ID" value="NZ_CP029287.2"/>
</dbReference>
<accession>A0A2U9ISY9</accession>
<evidence type="ECO:0000313" key="2">
    <source>
        <dbReference type="EMBL" id="AWR99145.1"/>
    </source>
</evidence>
<dbReference type="AlphaFoldDB" id="A0A2U9ISY9"/>
<reference evidence="3" key="3">
    <citation type="submission" date="2020-03" db="EMBL/GenBank/DDBJ databases">
        <title>Sequencing and Assembly of Multiple Reported Metal-Biooxidizing Members of the Extremely Thermoacidophilic Archaeal Family Sulfolobaceae.</title>
        <authorList>
            <person name="Counts J.A."/>
            <person name="Kelly R.M."/>
        </authorList>
    </citation>
    <scope>NUCLEOTIDE SEQUENCE [LARGE SCALE GENOMIC DNA]</scope>
    <source>
        <strain evidence="3">HO1-1</strain>
    </source>
</reference>
<name>A0A2U9ISY9_9CREN</name>
<dbReference type="STRING" id="1293036.GCA_001315825_01579"/>
<dbReference type="InterPro" id="IPR017900">
    <property type="entry name" value="4Fe4S_Fe_S_CS"/>
</dbReference>
<sequence length="612" mass="68712">MAGIIYSAISRTRRVSPPQEVVVVRNPQDLTRDGTPRYEYFRGEEGKRILDLTDFRGVEDLGDRLRILPGTPWRDLMKYSVEIYGLEDLAVGGSVHFDDAGFGFNEFGSIRRRVEVEAVLEGKMYSGQYKGGVISAVIVRKDPRPLSYMKLERSFDFVINRVKMWYSAGIPPFRDITVTRKGDTANLFVSFPLARGELLKDKVDDMTSVRPYSFGTGNYMYRYFGSIKTMDIDTDTFAGAEEVILFVRKDVTKFVLLSNKPLNLSLNFEPFSDTGERDLFSGCILCGKCVNICPHADQRGDKDFSPLGFFVSSVDGNQSNYANCNFCGKCDEVCPVSLNIVDRLKKKAQPKELTLNFSLNLPSRKSIVITPISMGLVNEALKVMQYFHSMGMKLGIVTLNVPLSTLIKGGEINLPSGVEEIYVLTPEESFYLLQSKPRNVTDVLFVFDVLPKEVRNNVISKKVHKTCMYRGNITGDDKCSFAFLEMINGEPSGRSAVNSQVTICPIASKRLGIPSYIEELGNVDIGNVNEALSELQSLLKNNETVLQDLTWYDGLDDKIKTEFVRGLISTFIKEWSPAMAVLTYVKLSEQEIIKDDAVKSILLDEIQKLIEN</sequence>